<dbReference type="PRINTS" id="PR01680">
    <property type="entry name" value="TNFACTORR6"/>
</dbReference>
<feature type="repeat" description="TNFR-Cys" evidence="1">
    <location>
        <begin position="123"/>
        <end position="164"/>
    </location>
</feature>
<dbReference type="GO" id="GO:0006915">
    <property type="term" value="P:apoptotic process"/>
    <property type="evidence" value="ECO:0007669"/>
    <property type="project" value="InterPro"/>
</dbReference>
<feature type="region of interest" description="Disordered" evidence="2">
    <location>
        <begin position="301"/>
        <end position="320"/>
    </location>
</feature>
<dbReference type="InParanoid" id="A0A3Q3KQW6"/>
<feature type="repeat" description="TNFR-Cys" evidence="1">
    <location>
        <begin position="39"/>
        <end position="81"/>
    </location>
</feature>
<dbReference type="PANTHER" id="PTHR46875:SF2">
    <property type="entry name" value="TUMOR NECROSIS FACTOR RECEPTOR SUPERFAMILY MEMBER 5-LIKE ISOFORM X1"/>
    <property type="match status" value="1"/>
</dbReference>
<comment type="caution">
    <text evidence="1">Lacks conserved residue(s) required for the propagation of feature annotation.</text>
</comment>
<organism evidence="5 6">
    <name type="scientific">Mastacembelus armatus</name>
    <name type="common">zig-zag eel</name>
    <dbReference type="NCBI Taxonomy" id="205130"/>
    <lineage>
        <taxon>Eukaryota</taxon>
        <taxon>Metazoa</taxon>
        <taxon>Chordata</taxon>
        <taxon>Craniata</taxon>
        <taxon>Vertebrata</taxon>
        <taxon>Euteleostomi</taxon>
        <taxon>Actinopterygii</taxon>
        <taxon>Neopterygii</taxon>
        <taxon>Teleostei</taxon>
        <taxon>Neoteleostei</taxon>
        <taxon>Acanthomorphata</taxon>
        <taxon>Anabantaria</taxon>
        <taxon>Synbranchiformes</taxon>
        <taxon>Mastacembelidae</taxon>
        <taxon>Mastacembelus</taxon>
    </lineage>
</organism>
<feature type="disulfide bond" evidence="1">
    <location>
        <begin position="40"/>
        <end position="55"/>
    </location>
</feature>
<evidence type="ECO:0000256" key="2">
    <source>
        <dbReference type="SAM" id="MobiDB-lite"/>
    </source>
</evidence>
<dbReference type="OrthoDB" id="9950067at2759"/>
<evidence type="ECO:0000259" key="4">
    <source>
        <dbReference type="PROSITE" id="PS50050"/>
    </source>
</evidence>
<feature type="repeat" description="TNFR-Cys" evidence="1">
    <location>
        <begin position="82"/>
        <end position="121"/>
    </location>
</feature>
<dbReference type="GO" id="GO:0004888">
    <property type="term" value="F:transmembrane signaling receptor activity"/>
    <property type="evidence" value="ECO:0007669"/>
    <property type="project" value="InterPro"/>
</dbReference>
<reference evidence="5" key="1">
    <citation type="submission" date="2025-08" db="UniProtKB">
        <authorList>
            <consortium name="Ensembl"/>
        </authorList>
    </citation>
    <scope>IDENTIFICATION</scope>
</reference>
<dbReference type="GO" id="GO:0002768">
    <property type="term" value="P:immune response-regulating cell surface receptor signaling pathway"/>
    <property type="evidence" value="ECO:0007669"/>
    <property type="project" value="TreeGrafter"/>
</dbReference>
<feature type="disulfide bond" evidence="1">
    <location>
        <begin position="124"/>
        <end position="139"/>
    </location>
</feature>
<dbReference type="AlphaFoldDB" id="A0A3Q3KQW6"/>
<dbReference type="GeneTree" id="ENSGT00950000183126"/>
<reference evidence="5" key="2">
    <citation type="submission" date="2025-09" db="UniProtKB">
        <authorList>
            <consortium name="Ensembl"/>
        </authorList>
    </citation>
    <scope>IDENTIFICATION</scope>
</reference>
<evidence type="ECO:0000313" key="5">
    <source>
        <dbReference type="Ensembl" id="ENSMAMP00000003648.1"/>
    </source>
</evidence>
<feature type="domain" description="TNFR-Cys" evidence="4">
    <location>
        <begin position="82"/>
        <end position="121"/>
    </location>
</feature>
<dbReference type="GO" id="GO:0006955">
    <property type="term" value="P:immune response"/>
    <property type="evidence" value="ECO:0007669"/>
    <property type="project" value="InterPro"/>
</dbReference>
<feature type="domain" description="TNFR-Cys" evidence="4">
    <location>
        <begin position="39"/>
        <end position="81"/>
    </location>
</feature>
<dbReference type="InterPro" id="IPR001368">
    <property type="entry name" value="TNFR/NGFR_Cys_rich_reg"/>
</dbReference>
<protein>
    <submittedName>
        <fullName evidence="5">Tumor necrosis factor receptor superfamily member 5-like</fullName>
    </submittedName>
</protein>
<dbReference type="Proteomes" id="UP000261640">
    <property type="component" value="Unplaced"/>
</dbReference>
<dbReference type="STRING" id="205130.ENSMAMP00000003648"/>
<dbReference type="PROSITE" id="PS00652">
    <property type="entry name" value="TNFR_NGFR_1"/>
    <property type="match status" value="1"/>
</dbReference>
<keyword evidence="3" id="KW-1133">Transmembrane helix</keyword>
<dbReference type="InterPro" id="IPR008063">
    <property type="entry name" value="Fas_rcpt"/>
</dbReference>
<feature type="transmembrane region" description="Helical" evidence="3">
    <location>
        <begin position="173"/>
        <end position="195"/>
    </location>
</feature>
<feature type="disulfide bond" evidence="1">
    <location>
        <begin position="103"/>
        <end position="121"/>
    </location>
</feature>
<accession>A0A3Q3KQW6</accession>
<dbReference type="SUPFAM" id="SSF57586">
    <property type="entry name" value="TNF receptor-like"/>
    <property type="match status" value="2"/>
</dbReference>
<dbReference type="PANTHER" id="PTHR46875">
    <property type="entry name" value="TUMOR NECROSIS FACTOR RECEPTOR SUPERFAMILY MEMBER 5"/>
    <property type="match status" value="1"/>
</dbReference>
<evidence type="ECO:0000256" key="3">
    <source>
        <dbReference type="SAM" id="Phobius"/>
    </source>
</evidence>
<name>A0A3Q3KQW6_9TELE</name>
<dbReference type="Ensembl" id="ENSMAMT00000003733.2">
    <property type="protein sequence ID" value="ENSMAMP00000003648.1"/>
    <property type="gene ID" value="ENSMAMG00000002491.2"/>
</dbReference>
<dbReference type="SMART" id="SM00208">
    <property type="entry name" value="TNFR"/>
    <property type="match status" value="4"/>
</dbReference>
<dbReference type="Gene3D" id="2.10.50.10">
    <property type="entry name" value="Tumor Necrosis Factor Receptor, subunit A, domain 2"/>
    <property type="match status" value="3"/>
</dbReference>
<evidence type="ECO:0000313" key="6">
    <source>
        <dbReference type="Proteomes" id="UP000261640"/>
    </source>
</evidence>
<keyword evidence="3" id="KW-0472">Membrane</keyword>
<keyword evidence="1" id="KW-1015">Disulfide bond</keyword>
<keyword evidence="6" id="KW-1185">Reference proteome</keyword>
<keyword evidence="3" id="KW-0812">Transmembrane</keyword>
<dbReference type="RefSeq" id="XP_026173323.1">
    <property type="nucleotide sequence ID" value="XM_026317538.2"/>
</dbReference>
<dbReference type="GO" id="GO:0009897">
    <property type="term" value="C:external side of plasma membrane"/>
    <property type="evidence" value="ECO:0007669"/>
    <property type="project" value="TreeGrafter"/>
</dbReference>
<dbReference type="Pfam" id="PF00020">
    <property type="entry name" value="TNFR_c6"/>
    <property type="match status" value="3"/>
</dbReference>
<sequence>MTCPSDKYTLKNGNCCDRCPAGMHMQTECDGKKMTECAKCGPGLYTATPNHLNSCHVCADCSSHNKQKKVKDCTATQNTVCECESGFYCTNDQCDHCKPVTICSLGEGVKIPATRTSDTMCAPCANGTYSNVTDFISPCKPHTNCEDFGRVLKIPGTQTTDAVCDDVKHFCSWILPASLWSGLVLTLLVLFAVVICRKAKRASYRAVKNKMNFNKFHQAGSPDPVILIQPVPAAPDSSLEFPLPSTELNGHCQGSCTVEDCKLFFNQDDSLGFSINSSYPITPLKASVSFADSSHNNGSVGHSNFLRTHSEPQEDEWCGT</sequence>
<feature type="domain" description="TNFR-Cys" evidence="4">
    <location>
        <begin position="123"/>
        <end position="164"/>
    </location>
</feature>
<dbReference type="PROSITE" id="PS50050">
    <property type="entry name" value="TNFR_NGFR_2"/>
    <property type="match status" value="3"/>
</dbReference>
<evidence type="ECO:0000256" key="1">
    <source>
        <dbReference type="PROSITE-ProRule" id="PRU00206"/>
    </source>
</evidence>
<proteinExistence type="predicted"/>
<dbReference type="GeneID" id="113136593"/>
<dbReference type="GO" id="GO:0035631">
    <property type="term" value="C:CD40 receptor complex"/>
    <property type="evidence" value="ECO:0007669"/>
    <property type="project" value="TreeGrafter"/>
</dbReference>
<dbReference type="InterPro" id="IPR052135">
    <property type="entry name" value="TNFRSF5"/>
</dbReference>